<dbReference type="EMBL" id="MTHB01000291">
    <property type="protein sequence ID" value="OXC71843.1"/>
    <property type="molecule type" value="Genomic_DNA"/>
</dbReference>
<feature type="domain" description="Integrase catalytic" evidence="2">
    <location>
        <begin position="113"/>
        <end position="278"/>
    </location>
</feature>
<dbReference type="InterPro" id="IPR036397">
    <property type="entry name" value="RNaseH_sf"/>
</dbReference>
<organism evidence="3 4">
    <name type="scientific">Caballeronia sordidicola</name>
    <name type="common">Burkholderia sordidicola</name>
    <dbReference type="NCBI Taxonomy" id="196367"/>
    <lineage>
        <taxon>Bacteria</taxon>
        <taxon>Pseudomonadati</taxon>
        <taxon>Pseudomonadota</taxon>
        <taxon>Betaproteobacteria</taxon>
        <taxon>Burkholderiales</taxon>
        <taxon>Burkholderiaceae</taxon>
        <taxon>Caballeronia</taxon>
    </lineage>
</organism>
<evidence type="ECO:0000313" key="3">
    <source>
        <dbReference type="EMBL" id="OXC71843.1"/>
    </source>
</evidence>
<evidence type="ECO:0000256" key="1">
    <source>
        <dbReference type="SAM" id="MobiDB-lite"/>
    </source>
</evidence>
<evidence type="ECO:0000259" key="2">
    <source>
        <dbReference type="PROSITE" id="PS50994"/>
    </source>
</evidence>
<comment type="caution">
    <text evidence="3">The sequence shown here is derived from an EMBL/GenBank/DDBJ whole genome shotgun (WGS) entry which is preliminary data.</text>
</comment>
<dbReference type="Proteomes" id="UP000214720">
    <property type="component" value="Unassembled WGS sequence"/>
</dbReference>
<dbReference type="SUPFAM" id="SSF53098">
    <property type="entry name" value="Ribonuclease H-like"/>
    <property type="match status" value="1"/>
</dbReference>
<dbReference type="PROSITE" id="PS50994">
    <property type="entry name" value="INTEGRASE"/>
    <property type="match status" value="1"/>
</dbReference>
<evidence type="ECO:0000313" key="4">
    <source>
        <dbReference type="Proteomes" id="UP000214720"/>
    </source>
</evidence>
<dbReference type="GO" id="GO:0015074">
    <property type="term" value="P:DNA integration"/>
    <property type="evidence" value="ECO:0007669"/>
    <property type="project" value="InterPro"/>
</dbReference>
<feature type="region of interest" description="Disordered" evidence="1">
    <location>
        <begin position="304"/>
        <end position="335"/>
    </location>
</feature>
<reference evidence="4" key="1">
    <citation type="submission" date="2017-01" db="EMBL/GenBank/DDBJ databases">
        <title>Genome Analysis of Deinococcus marmoris KOPRI26562.</title>
        <authorList>
            <person name="Kim J.H."/>
            <person name="Oh H.-M."/>
        </authorList>
    </citation>
    <scope>NUCLEOTIDE SEQUENCE [LARGE SCALE GENOMIC DNA]</scope>
    <source>
        <strain evidence="4">PAMC 26633</strain>
    </source>
</reference>
<dbReference type="InterPro" id="IPR012337">
    <property type="entry name" value="RNaseH-like_sf"/>
</dbReference>
<gene>
    <name evidence="3" type="ORF">BSU04_45000</name>
</gene>
<protein>
    <submittedName>
        <fullName evidence="3">Mobile element protein</fullName>
    </submittedName>
</protein>
<dbReference type="Gene3D" id="3.30.420.10">
    <property type="entry name" value="Ribonuclease H-like superfamily/Ribonuclease H"/>
    <property type="match status" value="1"/>
</dbReference>
<name>A0A226WL43_CABSO</name>
<dbReference type="InterPro" id="IPR001584">
    <property type="entry name" value="Integrase_cat-core"/>
</dbReference>
<dbReference type="InterPro" id="IPR050900">
    <property type="entry name" value="Transposase_IS3/IS150/IS904"/>
</dbReference>
<dbReference type="AlphaFoldDB" id="A0A226WL43"/>
<accession>A0A226WL43</accession>
<dbReference type="PANTHER" id="PTHR46889">
    <property type="entry name" value="TRANSPOSASE INSF FOR INSERTION SEQUENCE IS3B-RELATED"/>
    <property type="match status" value="1"/>
</dbReference>
<proteinExistence type="predicted"/>
<sequence>MATLGAVSACEGMGVSRATYYRRLWSRVPQHTVRRPRRSPLALNIDERQAVLDVLYSPEYIDVAPATAYAMLLDVGIYLGSVSTLYRILRDASATRPRRDERTHPAYAKPELLATNPNEVWSWDITKLKGPLKAAHFQLYVILDIFSRCVVGWMIADCESDALAQALIAQTCDKESIVPGQLTLHADRGPSMRSKLVSDLLVDLNVIKSHSRPYTSDDNPFSESQFRTMKYRPNFPERFNSLADARSFCQTFFAWYNDDHRHSGIGYMTPAAMHSGAATAIYEQRALVLKTAFLQHPNRFKHCQPHPPALPTEAGINMPKPAKGDDKKTQNCTLN</sequence>
<dbReference type="PANTHER" id="PTHR46889:SF4">
    <property type="entry name" value="TRANSPOSASE INSO FOR INSERTION SEQUENCE ELEMENT IS911B-RELATED"/>
    <property type="match status" value="1"/>
</dbReference>
<dbReference type="Pfam" id="PF13683">
    <property type="entry name" value="rve_3"/>
    <property type="match status" value="1"/>
</dbReference>
<dbReference type="GO" id="GO:0003676">
    <property type="term" value="F:nucleic acid binding"/>
    <property type="evidence" value="ECO:0007669"/>
    <property type="project" value="InterPro"/>
</dbReference>